<dbReference type="EMBL" id="QFQB01000054">
    <property type="protein sequence ID" value="PZQ45312.1"/>
    <property type="molecule type" value="Genomic_DNA"/>
</dbReference>
<evidence type="ECO:0000313" key="2">
    <source>
        <dbReference type="Proteomes" id="UP000249417"/>
    </source>
</evidence>
<sequence>MMNEEQKQFKIKRGEEVSPLYRIINREAMPAPAQNKAAPLPNEIDAVKKLGEAEVAMGRAYIDGLLRKGPSAQDTVTRTVMEKIMPATRSVYDSAKPAATQAGRTTKKALEGAGEGIFGLAKLGGISSWIAGKKAARMTGTAALAIGKEIGKSKKASATAHMVTAALALGTTAMTHMPTNDRQSDNAFSSQDISTEQLATAKASAKNQYTGEIAKTDSHCSKEDPIFFVGERTVYRLEDPELCTRVNQAIPSYNGEEHTGQKVVLSGLTGMSVTAEKHKIIVNGVTKTEDVFVFRINNAKNVISKEDYRSIFESWLISGGEKGTPLPLSFLLAKWFLESKHGKDLVNPKSSARGANQFISSTFGEACIKLCAQIGYPEYAARFRAGGHRDNSIVYNNSLNFILGSAWSTRGAAKMQDMLDSGKMKHPDGGKYMNSTMLYIAPHLFGYERGLRVINAISTNPNDPITSHIPAFVYNRNKGIMVKCSITIDQKKHEKKSCRSKTLREFYDGLSDWGFDKREMPGLSGYKPMDTRSLPSLPKIDVFPTVAPSKDTKLEAVIAPGYKALGDIPGKPSGWLMRQYRDVKINVVALDAPKNADSSAPQLTM</sequence>
<evidence type="ECO:0000313" key="1">
    <source>
        <dbReference type="EMBL" id="PZQ45312.1"/>
    </source>
</evidence>
<dbReference type="Proteomes" id="UP000249417">
    <property type="component" value="Unassembled WGS sequence"/>
</dbReference>
<dbReference type="Gene3D" id="1.10.530.10">
    <property type="match status" value="1"/>
</dbReference>
<proteinExistence type="predicted"/>
<accession>A0A2W5MVR6</accession>
<protein>
    <submittedName>
        <fullName evidence="1">Uncharacterized protein</fullName>
    </submittedName>
</protein>
<comment type="caution">
    <text evidence="1">The sequence shown here is derived from an EMBL/GenBank/DDBJ whole genome shotgun (WGS) entry which is preliminary data.</text>
</comment>
<dbReference type="AlphaFoldDB" id="A0A2W5MVR6"/>
<reference evidence="1 2" key="1">
    <citation type="submission" date="2017-08" db="EMBL/GenBank/DDBJ databases">
        <title>Infants hospitalized years apart are colonized by the same room-sourced microbial strains.</title>
        <authorList>
            <person name="Brooks B."/>
            <person name="Olm M.R."/>
            <person name="Firek B.A."/>
            <person name="Baker R."/>
            <person name="Thomas B.C."/>
            <person name="Morowitz M.J."/>
            <person name="Banfield J.F."/>
        </authorList>
    </citation>
    <scope>NUCLEOTIDE SEQUENCE [LARGE SCALE GENOMIC DNA]</scope>
    <source>
        <strain evidence="1">S2_005_002_R2_29</strain>
    </source>
</reference>
<organism evidence="1 2">
    <name type="scientific">Micavibrio aeruginosavorus</name>
    <dbReference type="NCBI Taxonomy" id="349221"/>
    <lineage>
        <taxon>Bacteria</taxon>
        <taxon>Pseudomonadati</taxon>
        <taxon>Bdellovibrionota</taxon>
        <taxon>Bdellovibrionia</taxon>
        <taxon>Bdellovibrionales</taxon>
        <taxon>Pseudobdellovibrionaceae</taxon>
        <taxon>Micavibrio</taxon>
    </lineage>
</organism>
<name>A0A2W5MVR6_9BACT</name>
<gene>
    <name evidence="1" type="ORF">DI551_07770</name>
</gene>